<feature type="transmembrane region" description="Helical" evidence="2">
    <location>
        <begin position="194"/>
        <end position="215"/>
    </location>
</feature>
<evidence type="ECO:0000313" key="4">
    <source>
        <dbReference type="EMBL" id="TFK94810.1"/>
    </source>
</evidence>
<feature type="transmembrane region" description="Helical" evidence="2">
    <location>
        <begin position="265"/>
        <end position="286"/>
    </location>
</feature>
<dbReference type="Proteomes" id="UP000308197">
    <property type="component" value="Unassembled WGS sequence"/>
</dbReference>
<evidence type="ECO:0000256" key="2">
    <source>
        <dbReference type="SAM" id="Phobius"/>
    </source>
</evidence>
<evidence type="ECO:0000259" key="3">
    <source>
        <dbReference type="Pfam" id="PF20151"/>
    </source>
</evidence>
<sequence>MKLADPVEQVCRGSLLCGRLRCVYEIQCKFALDTITLCLDVVLLIYDAFITFDREVACFWTAKRTGGSLLFFANKWISVSAHVMDLVELAAMTLDFPSCSSFLVVGYALLILQFVPGAVFSALRAYVFSRSKFLGMLVLALSLAPAGANLVLYGYQFSGENFPPFGCLRTGDLTVGHRPYALTHTDPQNCTVVILSRAPLIVADILLIYITWTKLRSCAALTDIRQSKRLSLSDILFRGGIILFILNVLHLGLSLTALAGTSNSGASVVTVFTAPITSILISRFLLELQEANQTDVRLDPGDPLHSSRHIYDSTPSFISSLEGFINPELEVGFDDDSFELQVRSLAEAPGEEEDGGLTESPQAAASSSSA</sequence>
<keyword evidence="2" id="KW-0812">Transmembrane</keyword>
<dbReference type="InParanoid" id="A0A5C3Q369"/>
<keyword evidence="5" id="KW-1185">Reference proteome</keyword>
<feature type="region of interest" description="Disordered" evidence="1">
    <location>
        <begin position="345"/>
        <end position="370"/>
    </location>
</feature>
<evidence type="ECO:0000313" key="5">
    <source>
        <dbReference type="Proteomes" id="UP000308197"/>
    </source>
</evidence>
<organism evidence="4 5">
    <name type="scientific">Polyporus arcularius HHB13444</name>
    <dbReference type="NCBI Taxonomy" id="1314778"/>
    <lineage>
        <taxon>Eukaryota</taxon>
        <taxon>Fungi</taxon>
        <taxon>Dikarya</taxon>
        <taxon>Basidiomycota</taxon>
        <taxon>Agaricomycotina</taxon>
        <taxon>Agaricomycetes</taxon>
        <taxon>Polyporales</taxon>
        <taxon>Polyporaceae</taxon>
        <taxon>Polyporus</taxon>
    </lineage>
</organism>
<dbReference type="AlphaFoldDB" id="A0A5C3Q369"/>
<name>A0A5C3Q369_9APHY</name>
<evidence type="ECO:0000256" key="1">
    <source>
        <dbReference type="SAM" id="MobiDB-lite"/>
    </source>
</evidence>
<reference evidence="4 5" key="1">
    <citation type="journal article" date="2019" name="Nat. Ecol. Evol.">
        <title>Megaphylogeny resolves global patterns of mushroom evolution.</title>
        <authorList>
            <person name="Varga T."/>
            <person name="Krizsan K."/>
            <person name="Foldi C."/>
            <person name="Dima B."/>
            <person name="Sanchez-Garcia M."/>
            <person name="Sanchez-Ramirez S."/>
            <person name="Szollosi G.J."/>
            <person name="Szarkandi J.G."/>
            <person name="Papp V."/>
            <person name="Albert L."/>
            <person name="Andreopoulos W."/>
            <person name="Angelini C."/>
            <person name="Antonin V."/>
            <person name="Barry K.W."/>
            <person name="Bougher N.L."/>
            <person name="Buchanan P."/>
            <person name="Buyck B."/>
            <person name="Bense V."/>
            <person name="Catcheside P."/>
            <person name="Chovatia M."/>
            <person name="Cooper J."/>
            <person name="Damon W."/>
            <person name="Desjardin D."/>
            <person name="Finy P."/>
            <person name="Geml J."/>
            <person name="Haridas S."/>
            <person name="Hughes K."/>
            <person name="Justo A."/>
            <person name="Karasinski D."/>
            <person name="Kautmanova I."/>
            <person name="Kiss B."/>
            <person name="Kocsube S."/>
            <person name="Kotiranta H."/>
            <person name="LaButti K.M."/>
            <person name="Lechner B.E."/>
            <person name="Liimatainen K."/>
            <person name="Lipzen A."/>
            <person name="Lukacs Z."/>
            <person name="Mihaltcheva S."/>
            <person name="Morgado L.N."/>
            <person name="Niskanen T."/>
            <person name="Noordeloos M.E."/>
            <person name="Ohm R.A."/>
            <person name="Ortiz-Santana B."/>
            <person name="Ovrebo C."/>
            <person name="Racz N."/>
            <person name="Riley R."/>
            <person name="Savchenko A."/>
            <person name="Shiryaev A."/>
            <person name="Soop K."/>
            <person name="Spirin V."/>
            <person name="Szebenyi C."/>
            <person name="Tomsovsky M."/>
            <person name="Tulloss R.E."/>
            <person name="Uehling J."/>
            <person name="Grigoriev I.V."/>
            <person name="Vagvolgyi C."/>
            <person name="Papp T."/>
            <person name="Martin F.M."/>
            <person name="Miettinen O."/>
            <person name="Hibbett D.S."/>
            <person name="Nagy L.G."/>
        </authorList>
    </citation>
    <scope>NUCLEOTIDE SEQUENCE [LARGE SCALE GENOMIC DNA]</scope>
    <source>
        <strain evidence="4 5">HHB13444</strain>
    </source>
</reference>
<dbReference type="InterPro" id="IPR045340">
    <property type="entry name" value="DUF6533"/>
</dbReference>
<protein>
    <recommendedName>
        <fullName evidence="3">DUF6533 domain-containing protein</fullName>
    </recommendedName>
</protein>
<feature type="transmembrane region" description="Helical" evidence="2">
    <location>
        <begin position="235"/>
        <end position="259"/>
    </location>
</feature>
<feature type="transmembrane region" description="Helical" evidence="2">
    <location>
        <begin position="102"/>
        <end position="126"/>
    </location>
</feature>
<accession>A0A5C3Q369</accession>
<proteinExistence type="predicted"/>
<feature type="domain" description="DUF6533" evidence="3">
    <location>
        <begin position="42"/>
        <end position="78"/>
    </location>
</feature>
<keyword evidence="2" id="KW-0472">Membrane</keyword>
<dbReference type="Pfam" id="PF20151">
    <property type="entry name" value="DUF6533"/>
    <property type="match status" value="1"/>
</dbReference>
<dbReference type="STRING" id="1314778.A0A5C3Q369"/>
<feature type="transmembrane region" description="Helical" evidence="2">
    <location>
        <begin position="133"/>
        <end position="155"/>
    </location>
</feature>
<keyword evidence="2" id="KW-1133">Transmembrane helix</keyword>
<dbReference type="EMBL" id="ML210965">
    <property type="protein sequence ID" value="TFK94810.1"/>
    <property type="molecule type" value="Genomic_DNA"/>
</dbReference>
<gene>
    <name evidence="4" type="ORF">K466DRAFT_475515</name>
</gene>